<gene>
    <name evidence="1" type="ORF">NO357_16770</name>
</gene>
<keyword evidence="2" id="KW-1185">Reference proteome</keyword>
<comment type="caution">
    <text evidence="1">The sequence shown here is derived from an EMBL/GenBank/DDBJ whole genome shotgun (WGS) entry which is preliminary data.</text>
</comment>
<dbReference type="AlphaFoldDB" id="A0AAE3WF36"/>
<organism evidence="1 2">
    <name type="scientific">Marimonas arenosa</name>
    <dbReference type="NCBI Taxonomy" id="1795305"/>
    <lineage>
        <taxon>Bacteria</taxon>
        <taxon>Pseudomonadati</taxon>
        <taxon>Pseudomonadota</taxon>
        <taxon>Alphaproteobacteria</taxon>
        <taxon>Rhodobacterales</taxon>
        <taxon>Paracoccaceae</taxon>
        <taxon>Marimonas</taxon>
    </lineage>
</organism>
<sequence>MVDWKTDTKPDYEHLCMAFLETYALDLKKALVENGMSEKKAEPFIETAVFCLAMIFDQGRIRLSEKPFKPVLGFRDQVGQIDNGPRVKKFDLHDYAIGMVSSAFDGNDW</sequence>
<proteinExistence type="predicted"/>
<protein>
    <submittedName>
        <fullName evidence="1">Uncharacterized protein</fullName>
    </submittedName>
</protein>
<dbReference type="EMBL" id="JANHAX010000005">
    <property type="protein sequence ID" value="MDQ2091557.1"/>
    <property type="molecule type" value="Genomic_DNA"/>
</dbReference>
<name>A0AAE3WF36_9RHOB</name>
<reference evidence="1" key="1">
    <citation type="submission" date="2022-07" db="EMBL/GenBank/DDBJ databases">
        <authorList>
            <person name="Otstavnykh N."/>
            <person name="Isaeva M."/>
            <person name="Bystritskaya E."/>
        </authorList>
    </citation>
    <scope>NUCLEOTIDE SEQUENCE</scope>
    <source>
        <strain evidence="1">KCTC 52189</strain>
    </source>
</reference>
<dbReference type="RefSeq" id="WP_306736843.1">
    <property type="nucleotide sequence ID" value="NZ_JANHAX010000005.1"/>
</dbReference>
<evidence type="ECO:0000313" key="2">
    <source>
        <dbReference type="Proteomes" id="UP001226762"/>
    </source>
</evidence>
<accession>A0AAE3WF36</accession>
<reference evidence="1" key="2">
    <citation type="submission" date="2023-02" db="EMBL/GenBank/DDBJ databases">
        <title>'Rhodoalgimonas zhirmunskyi' gen. nov., isolated from a red alga.</title>
        <authorList>
            <person name="Nedashkovskaya O.I."/>
            <person name="Otstavnykh N.Y."/>
            <person name="Bystritskaya E.P."/>
            <person name="Balabanova L.A."/>
            <person name="Isaeva M.P."/>
        </authorList>
    </citation>
    <scope>NUCLEOTIDE SEQUENCE</scope>
    <source>
        <strain evidence="1">KCTC 52189</strain>
    </source>
</reference>
<dbReference type="Proteomes" id="UP001226762">
    <property type="component" value="Unassembled WGS sequence"/>
</dbReference>
<evidence type="ECO:0000313" key="1">
    <source>
        <dbReference type="EMBL" id="MDQ2091557.1"/>
    </source>
</evidence>